<name>A0ABU6KAZ5_9BACI</name>
<dbReference type="Proteomes" id="UP001335737">
    <property type="component" value="Unassembled WGS sequence"/>
</dbReference>
<gene>
    <name evidence="1" type="ORF">QGM71_01750</name>
</gene>
<evidence type="ECO:0000313" key="2">
    <source>
        <dbReference type="Proteomes" id="UP001335737"/>
    </source>
</evidence>
<comment type="caution">
    <text evidence="1">The sequence shown here is derived from an EMBL/GenBank/DDBJ whole genome shotgun (WGS) entry which is preliminary data.</text>
</comment>
<evidence type="ECO:0000313" key="1">
    <source>
        <dbReference type="EMBL" id="MEC5422216.1"/>
    </source>
</evidence>
<dbReference type="EMBL" id="JARZFX010000001">
    <property type="protein sequence ID" value="MEC5422216.1"/>
    <property type="molecule type" value="Genomic_DNA"/>
</dbReference>
<organism evidence="1 2">
    <name type="scientific">Virgibacillus tibetensis</name>
    <dbReference type="NCBI Taxonomy" id="3042313"/>
    <lineage>
        <taxon>Bacteria</taxon>
        <taxon>Bacillati</taxon>
        <taxon>Bacillota</taxon>
        <taxon>Bacilli</taxon>
        <taxon>Bacillales</taxon>
        <taxon>Bacillaceae</taxon>
        <taxon>Virgibacillus</taxon>
    </lineage>
</organism>
<keyword evidence="2" id="KW-1185">Reference proteome</keyword>
<protein>
    <submittedName>
        <fullName evidence="1">Uncharacterized protein</fullName>
    </submittedName>
</protein>
<proteinExistence type="predicted"/>
<sequence>MKPQDKESIYEIHLTIQGAFLFQGRGVFIDQRPGTSETSFTSVI</sequence>
<accession>A0ABU6KAZ5</accession>
<reference evidence="1 2" key="1">
    <citation type="journal article" date="2024" name="Int. J. Syst. Evol. Microbiol.">
        <title>Virgibacillus tibetensis sp. nov., isolated from salt lake on the Tibetan Plateau of China.</title>
        <authorList>
            <person name="Phurbu D."/>
            <person name="Liu Z.-X."/>
            <person name="Wang R."/>
            <person name="Zheng Y.-Y."/>
            <person name="Liu H.-C."/>
            <person name="Zhou Y.-G."/>
            <person name="Yu Y.-J."/>
            <person name="Li A.-H."/>
        </authorList>
    </citation>
    <scope>NUCLEOTIDE SEQUENCE [LARGE SCALE GENOMIC DNA]</scope>
    <source>
        <strain evidence="1 2">C22-A2</strain>
    </source>
</reference>